<proteinExistence type="predicted"/>
<keyword evidence="2" id="KW-1185">Reference proteome</keyword>
<evidence type="ECO:0000313" key="1">
    <source>
        <dbReference type="EMBL" id="GIY28607.1"/>
    </source>
</evidence>
<sequence>MALCLLSRNCHGYRSHRLKIIINNVHSFCIGLQEANSATDKEGDTQALSVPFSSLKTKGILQQFPPHVNGSLFVDDFQIPCTNVNMAFIELQLQTTANCPKFVSLKLFEHNGTRTAEDSIPAKKC</sequence>
<comment type="caution">
    <text evidence="1">The sequence shown here is derived from an EMBL/GenBank/DDBJ whole genome shotgun (WGS) entry which is preliminary data.</text>
</comment>
<evidence type="ECO:0000313" key="2">
    <source>
        <dbReference type="Proteomes" id="UP001054945"/>
    </source>
</evidence>
<protein>
    <submittedName>
        <fullName evidence="1">Uncharacterized protein</fullName>
    </submittedName>
</protein>
<gene>
    <name evidence="1" type="ORF">CEXT_239831</name>
</gene>
<reference evidence="1 2" key="1">
    <citation type="submission" date="2021-06" db="EMBL/GenBank/DDBJ databases">
        <title>Caerostris extrusa draft genome.</title>
        <authorList>
            <person name="Kono N."/>
            <person name="Arakawa K."/>
        </authorList>
    </citation>
    <scope>NUCLEOTIDE SEQUENCE [LARGE SCALE GENOMIC DNA]</scope>
</reference>
<name>A0AAV4S780_CAEEX</name>
<accession>A0AAV4S780</accession>
<dbReference type="Proteomes" id="UP001054945">
    <property type="component" value="Unassembled WGS sequence"/>
</dbReference>
<dbReference type="EMBL" id="BPLR01008967">
    <property type="protein sequence ID" value="GIY28607.1"/>
    <property type="molecule type" value="Genomic_DNA"/>
</dbReference>
<organism evidence="1 2">
    <name type="scientific">Caerostris extrusa</name>
    <name type="common">Bark spider</name>
    <name type="synonym">Caerostris bankana</name>
    <dbReference type="NCBI Taxonomy" id="172846"/>
    <lineage>
        <taxon>Eukaryota</taxon>
        <taxon>Metazoa</taxon>
        <taxon>Ecdysozoa</taxon>
        <taxon>Arthropoda</taxon>
        <taxon>Chelicerata</taxon>
        <taxon>Arachnida</taxon>
        <taxon>Araneae</taxon>
        <taxon>Araneomorphae</taxon>
        <taxon>Entelegynae</taxon>
        <taxon>Araneoidea</taxon>
        <taxon>Araneidae</taxon>
        <taxon>Caerostris</taxon>
    </lineage>
</organism>
<dbReference type="AlphaFoldDB" id="A0AAV4S780"/>